<comment type="caution">
    <text evidence="1">The sequence shown here is derived from an EMBL/GenBank/DDBJ whole genome shotgun (WGS) entry which is preliminary data.</text>
</comment>
<evidence type="ECO:0000313" key="2">
    <source>
        <dbReference type="Proteomes" id="UP000789759"/>
    </source>
</evidence>
<evidence type="ECO:0000313" key="1">
    <source>
        <dbReference type="EMBL" id="CAG8585583.1"/>
    </source>
</evidence>
<name>A0A9N9C1A4_9GLOM</name>
<reference evidence="1" key="1">
    <citation type="submission" date="2021-06" db="EMBL/GenBank/DDBJ databases">
        <authorList>
            <person name="Kallberg Y."/>
            <person name="Tangrot J."/>
            <person name="Rosling A."/>
        </authorList>
    </citation>
    <scope>NUCLEOTIDE SEQUENCE</scope>
    <source>
        <strain evidence="1">FL966</strain>
    </source>
</reference>
<feature type="non-terminal residue" evidence="1">
    <location>
        <position position="564"/>
    </location>
</feature>
<proteinExistence type="predicted"/>
<dbReference type="OrthoDB" id="2385582at2759"/>
<accession>A0A9N9C1A4</accession>
<keyword evidence="2" id="KW-1185">Reference proteome</keyword>
<dbReference type="EMBL" id="CAJVQA010003867">
    <property type="protein sequence ID" value="CAG8585583.1"/>
    <property type="molecule type" value="Genomic_DNA"/>
</dbReference>
<sequence length="564" mass="65947">MQSSYSFPVTTIITIETTKPLLQYLLQRDVLSTVNSIDAESVFDYYVQKMPNYSFQKVYDALGKDLEETLDSQLLNEQITRVLRNIRDNWNIWKTRLQIRNYTKTSTKQKNIREVQFQKTVTKYQKGAAKVTTAEVDKWTNEIVNFNKGTIYNESKEKEEPKWVLRKRKLIKVNKEINEISNSSVAKSNRPTEPDLVIDNNGIEQNRVSNMDYDNFTKAFQELDDNKKWVLRSGKVVEDELYKFGMKCNDKSLIEEKVFTELELMEIRTHKLKSLPDMPQDLLEYLGSYQLSTISDLRMQIFKSESWKISYNRQKDFDKDWIRNTIDNLIREYEVDSLKKEDHLEVWLLSHIWLFVDRAFENIEGVQAIRGESCSLASSSRKNRNRRVASVDSIPRKIMGRRGDLIIRRMSMEYGCGEIGNLYVGYNGTKILRERGLKTPKMMKDQFDDLCVYTKWNEKKIRKLETIGFIHAGILDSPAGYIGRITRSKMLTIPSTISEFGARVLPVIMLSWKAKKIVSNVIEMINQIDDENPLQSLQQSCENIPSLSLYTEVHRPTTFRTPRN</sequence>
<dbReference type="Proteomes" id="UP000789759">
    <property type="component" value="Unassembled WGS sequence"/>
</dbReference>
<protein>
    <submittedName>
        <fullName evidence="1">12542_t:CDS:1</fullName>
    </submittedName>
</protein>
<gene>
    <name evidence="1" type="ORF">CPELLU_LOCUS6300</name>
</gene>
<organism evidence="1 2">
    <name type="scientific">Cetraspora pellucida</name>
    <dbReference type="NCBI Taxonomy" id="1433469"/>
    <lineage>
        <taxon>Eukaryota</taxon>
        <taxon>Fungi</taxon>
        <taxon>Fungi incertae sedis</taxon>
        <taxon>Mucoromycota</taxon>
        <taxon>Glomeromycotina</taxon>
        <taxon>Glomeromycetes</taxon>
        <taxon>Diversisporales</taxon>
        <taxon>Gigasporaceae</taxon>
        <taxon>Cetraspora</taxon>
    </lineage>
</organism>
<dbReference type="AlphaFoldDB" id="A0A9N9C1A4"/>